<dbReference type="PRINTS" id="PR00131">
    <property type="entry name" value="GLHYDRLASE1"/>
</dbReference>
<organism evidence="6 7">
    <name type="scientific">Penstemon smallii</name>
    <dbReference type="NCBI Taxonomy" id="265156"/>
    <lineage>
        <taxon>Eukaryota</taxon>
        <taxon>Viridiplantae</taxon>
        <taxon>Streptophyta</taxon>
        <taxon>Embryophyta</taxon>
        <taxon>Tracheophyta</taxon>
        <taxon>Spermatophyta</taxon>
        <taxon>Magnoliopsida</taxon>
        <taxon>eudicotyledons</taxon>
        <taxon>Gunneridae</taxon>
        <taxon>Pentapetalae</taxon>
        <taxon>asterids</taxon>
        <taxon>lamiids</taxon>
        <taxon>Lamiales</taxon>
        <taxon>Plantaginaceae</taxon>
        <taxon>Cheloneae</taxon>
        <taxon>Penstemon</taxon>
    </lineage>
</organism>
<evidence type="ECO:0000313" key="6">
    <source>
        <dbReference type="EMBL" id="KAL3830627.1"/>
    </source>
</evidence>
<feature type="signal peptide" evidence="5">
    <location>
        <begin position="1"/>
        <end position="20"/>
    </location>
</feature>
<proteinExistence type="inferred from homology"/>
<accession>A0ABD3T146</accession>
<evidence type="ECO:0000256" key="4">
    <source>
        <dbReference type="RuleBase" id="RU003690"/>
    </source>
</evidence>
<dbReference type="EMBL" id="JBJXBP010000005">
    <property type="protein sequence ID" value="KAL3830627.1"/>
    <property type="molecule type" value="Genomic_DNA"/>
</dbReference>
<reference evidence="6 7" key="1">
    <citation type="submission" date="2024-12" db="EMBL/GenBank/DDBJ databases">
        <title>The unique morphological basis and parallel evolutionary history of personate flowers in Penstemon.</title>
        <authorList>
            <person name="Depatie T.H."/>
            <person name="Wessinger C.A."/>
        </authorList>
    </citation>
    <scope>NUCLEOTIDE SEQUENCE [LARGE SCALE GENOMIC DNA]</scope>
    <source>
        <strain evidence="6">WTNN_2</strain>
        <tissue evidence="6">Leaf</tissue>
    </source>
</reference>
<dbReference type="GO" id="GO:0004553">
    <property type="term" value="F:hydrolase activity, hydrolyzing O-glycosyl compounds"/>
    <property type="evidence" value="ECO:0007669"/>
    <property type="project" value="UniProtKB-ARBA"/>
</dbReference>
<dbReference type="PROSITE" id="PS00653">
    <property type="entry name" value="GLYCOSYL_HYDROL_F1_2"/>
    <property type="match status" value="2"/>
</dbReference>
<evidence type="ECO:0000256" key="3">
    <source>
        <dbReference type="ARBA" id="ARBA00023295"/>
    </source>
</evidence>
<keyword evidence="7" id="KW-1185">Reference proteome</keyword>
<keyword evidence="2" id="KW-0378">Hydrolase</keyword>
<dbReference type="InterPro" id="IPR017853">
    <property type="entry name" value="GH"/>
</dbReference>
<name>A0ABD3T146_9LAMI</name>
<dbReference type="SUPFAM" id="SSF51445">
    <property type="entry name" value="(Trans)glycosidases"/>
    <property type="match status" value="2"/>
</dbReference>
<evidence type="ECO:0000256" key="2">
    <source>
        <dbReference type="ARBA" id="ARBA00022801"/>
    </source>
</evidence>
<dbReference type="FunFam" id="3.20.20.80:FF:000020">
    <property type="entry name" value="Beta-glucosidase 12"/>
    <property type="match status" value="1"/>
</dbReference>
<sequence>MWLRRGILIFAFLGIQICSAQNISRRSFPKGFVFGTASSAFQYEGAVNEGGRGLTIWDTYAHTKGKIVDFSNADVADNQFSIAWSRIYPDGTGKINQAGIDYYNNLINALIANGIEPYVTLYHWDLPQSLQDKYLGWLHPLSMVKYWITFNEPHTFIIQGYDMGISAPNRCSVFLRANCSAGNSATEPYIVGHHVLLSHATVVDIYKKRYQPKQHGSIGITLDSFWYESATKSSDDIQATQRALDFNLGWSTWLYIVPYGMRSLMNYIRQKYGNPPVIITENGMDDDFVSFKDALNDEKRIIGSFPKGFVFGTASSAYQYEGAVKEDGKGPTIWDTYAHTVGKVIDSSNADVANDQKDFATYAETCFKEFGDRVKYWITFNEPRNLAVMAYDEGTYAPSRCSVFTNVKCSDGNSATEPYIVAHNQLLSHAAAVHTYKKKYQQKQRGSIGISLDSYWYEPATNSSDDIEAAQKARDFNLGDYPKSMRRIVKSRLPRFSKVQSNLLKDSFDFIGINHYTSSYASLNKTYLKSGLLNNSLSDSGAYTTRKFYVVVHFASWDKKEDGCNVKGYFVWSFLDNWEWSAGFSAKFGLYYVDYNNLKRYAKDSAKWFKKFLAS</sequence>
<evidence type="ECO:0000313" key="7">
    <source>
        <dbReference type="Proteomes" id="UP001634393"/>
    </source>
</evidence>
<dbReference type="Pfam" id="PF00232">
    <property type="entry name" value="Glyco_hydro_1"/>
    <property type="match status" value="6"/>
</dbReference>
<gene>
    <name evidence="6" type="ORF">ACJIZ3_019429</name>
</gene>
<dbReference type="InterPro" id="IPR033132">
    <property type="entry name" value="GH_1_N_CS"/>
</dbReference>
<dbReference type="PANTHER" id="PTHR10353">
    <property type="entry name" value="GLYCOSYL HYDROLASE"/>
    <property type="match status" value="1"/>
</dbReference>
<evidence type="ECO:0000256" key="5">
    <source>
        <dbReference type="SAM" id="SignalP"/>
    </source>
</evidence>
<comment type="similarity">
    <text evidence="1 4">Belongs to the glycosyl hydrolase 1 family.</text>
</comment>
<protein>
    <recommendedName>
        <fullName evidence="8">Beta-glucosidase</fullName>
    </recommendedName>
</protein>
<dbReference type="Proteomes" id="UP001634393">
    <property type="component" value="Unassembled WGS sequence"/>
</dbReference>
<feature type="chain" id="PRO_5044775305" description="Beta-glucosidase" evidence="5">
    <location>
        <begin position="21"/>
        <end position="615"/>
    </location>
</feature>
<keyword evidence="3" id="KW-0326">Glycosidase</keyword>
<dbReference type="AlphaFoldDB" id="A0ABD3T146"/>
<keyword evidence="5" id="KW-0732">Signal</keyword>
<comment type="caution">
    <text evidence="6">The sequence shown here is derived from an EMBL/GenBank/DDBJ whole genome shotgun (WGS) entry which is preliminary data.</text>
</comment>
<dbReference type="PANTHER" id="PTHR10353:SF302">
    <property type="entry name" value="BETA-GLUCOSIDASE 40"/>
    <property type="match status" value="1"/>
</dbReference>
<dbReference type="InterPro" id="IPR001360">
    <property type="entry name" value="Glyco_hydro_1"/>
</dbReference>
<evidence type="ECO:0000256" key="1">
    <source>
        <dbReference type="ARBA" id="ARBA00010838"/>
    </source>
</evidence>
<dbReference type="Gene3D" id="3.20.20.80">
    <property type="entry name" value="Glycosidases"/>
    <property type="match status" value="5"/>
</dbReference>
<evidence type="ECO:0008006" key="8">
    <source>
        <dbReference type="Google" id="ProtNLM"/>
    </source>
</evidence>